<organism evidence="4 5">
    <name type="scientific">Corallococcus caeni</name>
    <dbReference type="NCBI Taxonomy" id="3082388"/>
    <lineage>
        <taxon>Bacteria</taxon>
        <taxon>Pseudomonadati</taxon>
        <taxon>Myxococcota</taxon>
        <taxon>Myxococcia</taxon>
        <taxon>Myxococcales</taxon>
        <taxon>Cystobacterineae</taxon>
        <taxon>Myxococcaceae</taxon>
        <taxon>Corallococcus</taxon>
    </lineage>
</organism>
<dbReference type="PRINTS" id="PR00385">
    <property type="entry name" value="P450"/>
</dbReference>
<dbReference type="InterPro" id="IPR036396">
    <property type="entry name" value="Cyt_P450_sf"/>
</dbReference>
<evidence type="ECO:0000313" key="5">
    <source>
        <dbReference type="Proteomes" id="UP001342631"/>
    </source>
</evidence>
<dbReference type="Pfam" id="PF00067">
    <property type="entry name" value="p450"/>
    <property type="match status" value="1"/>
</dbReference>
<keyword evidence="3" id="KW-0503">Monooxygenase</keyword>
<dbReference type="InterPro" id="IPR017972">
    <property type="entry name" value="Cyt_P450_CS"/>
</dbReference>
<sequence length="472" mass="52653">MTTARPSSPSIPGPSALPLLGLQGSLIKFSLDPVAHMREAHATYGNVVAFAKQDPKWVYAFGAENNQRVLTDNTTFHIPSMSLTLPIPPGSSLDRLNSGLITMNGERHKKQRRLIMPVFHKKHLDVYCEDMVRVTEEYISGWKVGQPLNIAKAMQHLALIIVGKTLFGTDSRTEASLLGGVIRKWIDTQTSLGVFAFPRDLPGTPYRRLLRLSETLEAHLLKKIEQKRANPQPQHDLLWLLMQARDEEGTEMTDHELIGQANNLFNGGHETSGNALGWTLFLLSQHPEILANVLEELKSVLRGGAPGVEHLGQLPLLEGCIKESLRLLPPGTYSMRVVNEPVELGAYTIPKGTLVILSIYMTHMLPELYPEPRKFKPERWHKAPANPYGFMTFSAGARRCIGAEFAMMEMKIVLAILLQRFSMQLDAGARIDRRVRLTLFPKRGIPMTLGEPGRLPVRAGVRGNIHEMVDLS</sequence>
<dbReference type="Proteomes" id="UP001342631">
    <property type="component" value="Unassembled WGS sequence"/>
</dbReference>
<comment type="cofactor">
    <cofactor evidence="1">
        <name>heme</name>
        <dbReference type="ChEBI" id="CHEBI:30413"/>
    </cofactor>
</comment>
<comment type="caution">
    <text evidence="4">The sequence shown here is derived from an EMBL/GenBank/DDBJ whole genome shotgun (WGS) entry which is preliminary data.</text>
</comment>
<dbReference type="InterPro" id="IPR050121">
    <property type="entry name" value="Cytochrome_P450_monoxygenase"/>
</dbReference>
<dbReference type="PRINTS" id="PR00463">
    <property type="entry name" value="EP450I"/>
</dbReference>
<dbReference type="EMBL" id="BTTX01000007">
    <property type="protein sequence ID" value="GMU10234.1"/>
    <property type="molecule type" value="Genomic_DNA"/>
</dbReference>
<dbReference type="PANTHER" id="PTHR24305">
    <property type="entry name" value="CYTOCHROME P450"/>
    <property type="match status" value="1"/>
</dbReference>
<keyword evidence="5" id="KW-1185">Reference proteome</keyword>
<evidence type="ECO:0008006" key="6">
    <source>
        <dbReference type="Google" id="ProtNLM"/>
    </source>
</evidence>
<evidence type="ECO:0000256" key="1">
    <source>
        <dbReference type="ARBA" id="ARBA00001971"/>
    </source>
</evidence>
<keyword evidence="3" id="KW-0560">Oxidoreductase</keyword>
<dbReference type="CDD" id="cd11053">
    <property type="entry name" value="CYP110-like"/>
    <property type="match status" value="1"/>
</dbReference>
<protein>
    <recommendedName>
        <fullName evidence="6">Cytochrome P450</fullName>
    </recommendedName>
</protein>
<keyword evidence="3" id="KW-0479">Metal-binding</keyword>
<dbReference type="PROSITE" id="PS00086">
    <property type="entry name" value="CYTOCHROME_P450"/>
    <property type="match status" value="1"/>
</dbReference>
<reference evidence="4 5" key="1">
    <citation type="journal article" date="2024" name="Arch. Microbiol.">
        <title>Corallococcus caeni sp. nov., a novel myxobacterium isolated from activated sludge.</title>
        <authorList>
            <person name="Tomita S."/>
            <person name="Nakai R."/>
            <person name="Kuroda K."/>
            <person name="Kurashita H."/>
            <person name="Hatamoto M."/>
            <person name="Yamaguchi T."/>
            <person name="Narihiro T."/>
        </authorList>
    </citation>
    <scope>NUCLEOTIDE SEQUENCE [LARGE SCALE GENOMIC DNA]</scope>
    <source>
        <strain evidence="4 5">NO1</strain>
    </source>
</reference>
<dbReference type="InterPro" id="IPR001128">
    <property type="entry name" value="Cyt_P450"/>
</dbReference>
<dbReference type="PANTHER" id="PTHR24305:SF166">
    <property type="entry name" value="CYTOCHROME P450 12A4, MITOCHONDRIAL-RELATED"/>
    <property type="match status" value="1"/>
</dbReference>
<evidence type="ECO:0000313" key="4">
    <source>
        <dbReference type="EMBL" id="GMU10234.1"/>
    </source>
</evidence>
<proteinExistence type="inferred from homology"/>
<dbReference type="SUPFAM" id="SSF48264">
    <property type="entry name" value="Cytochrome P450"/>
    <property type="match status" value="1"/>
</dbReference>
<evidence type="ECO:0000256" key="3">
    <source>
        <dbReference type="RuleBase" id="RU000461"/>
    </source>
</evidence>
<keyword evidence="3" id="KW-0408">Iron</keyword>
<gene>
    <name evidence="4" type="ORF">ASNO1_64880</name>
</gene>
<evidence type="ECO:0000256" key="2">
    <source>
        <dbReference type="ARBA" id="ARBA00010617"/>
    </source>
</evidence>
<dbReference type="RefSeq" id="WP_338281310.1">
    <property type="nucleotide sequence ID" value="NZ_BTTX01000007.1"/>
</dbReference>
<accession>A0ABQ6R1R0</accession>
<keyword evidence="3" id="KW-0349">Heme</keyword>
<name>A0ABQ6R1R0_9BACT</name>
<dbReference type="Gene3D" id="1.10.630.10">
    <property type="entry name" value="Cytochrome P450"/>
    <property type="match status" value="1"/>
</dbReference>
<dbReference type="InterPro" id="IPR002401">
    <property type="entry name" value="Cyt_P450_E_grp-I"/>
</dbReference>
<comment type="similarity">
    <text evidence="2 3">Belongs to the cytochrome P450 family.</text>
</comment>